<dbReference type="GO" id="GO:1901255">
    <property type="term" value="P:nucleotide-excision repair involved in interstrand cross-link repair"/>
    <property type="evidence" value="ECO:0007669"/>
    <property type="project" value="TreeGrafter"/>
</dbReference>
<feature type="compositionally biased region" description="Basic and acidic residues" evidence="21">
    <location>
        <begin position="427"/>
        <end position="443"/>
    </location>
</feature>
<evidence type="ECO:0000256" key="1">
    <source>
        <dbReference type="ARBA" id="ARBA00001946"/>
    </source>
</evidence>
<dbReference type="Gene3D" id="3.40.50.10130">
    <property type="match status" value="1"/>
</dbReference>
<gene>
    <name evidence="23" type="ORF">N341_09902</name>
</gene>
<evidence type="ECO:0000256" key="17">
    <source>
        <dbReference type="ARBA" id="ARBA00060353"/>
    </source>
</evidence>
<proteinExistence type="inferred from homology"/>
<dbReference type="SUPFAM" id="SSF52980">
    <property type="entry name" value="Restriction endonuclease-like"/>
    <property type="match status" value="1"/>
</dbReference>
<keyword evidence="24" id="KW-1185">Reference proteome</keyword>
<feature type="region of interest" description="Disordered" evidence="21">
    <location>
        <begin position="427"/>
        <end position="452"/>
    </location>
</feature>
<dbReference type="EMBL" id="KK400455">
    <property type="protein sequence ID" value="KFV59639.1"/>
    <property type="molecule type" value="Genomic_DNA"/>
</dbReference>
<keyword evidence="12" id="KW-0460">Magnesium</keyword>
<evidence type="ECO:0000256" key="5">
    <source>
        <dbReference type="ARBA" id="ARBA00022454"/>
    </source>
</evidence>
<keyword evidence="15" id="KW-0234">DNA repair</keyword>
<dbReference type="GO" id="GO:0003697">
    <property type="term" value="F:single-stranded DNA binding"/>
    <property type="evidence" value="ECO:0007669"/>
    <property type="project" value="InterPro"/>
</dbReference>
<dbReference type="GO" id="GO:0000712">
    <property type="term" value="P:resolution of meiotic recombination intermediates"/>
    <property type="evidence" value="ECO:0007669"/>
    <property type="project" value="TreeGrafter"/>
</dbReference>
<evidence type="ECO:0000256" key="9">
    <source>
        <dbReference type="ARBA" id="ARBA00022759"/>
    </source>
</evidence>
<keyword evidence="8" id="KW-0677">Repeat</keyword>
<dbReference type="PANTHER" id="PTHR10150:SF0">
    <property type="entry name" value="DNA REPAIR ENDONUCLEASE XPF"/>
    <property type="match status" value="1"/>
</dbReference>
<dbReference type="InterPro" id="IPR010994">
    <property type="entry name" value="RuvA_2-like"/>
</dbReference>
<dbReference type="GO" id="GO:0000014">
    <property type="term" value="F:single-stranded DNA endodeoxyribonuclease activity"/>
    <property type="evidence" value="ECO:0007669"/>
    <property type="project" value="TreeGrafter"/>
</dbReference>
<dbReference type="Proteomes" id="UP000054190">
    <property type="component" value="Unassembled WGS sequence"/>
</dbReference>
<accession>A0A093FZ60</accession>
<evidence type="ECO:0000256" key="19">
    <source>
        <dbReference type="ARBA" id="ARBA00072370"/>
    </source>
</evidence>
<dbReference type="SUPFAM" id="SSF47781">
    <property type="entry name" value="RuvA domain 2-like"/>
    <property type="match status" value="1"/>
</dbReference>
<evidence type="ECO:0000256" key="16">
    <source>
        <dbReference type="ARBA" id="ARBA00023242"/>
    </source>
</evidence>
<evidence type="ECO:0000256" key="12">
    <source>
        <dbReference type="ARBA" id="ARBA00022842"/>
    </source>
</evidence>
<dbReference type="PANTHER" id="PTHR10150">
    <property type="entry name" value="DNA REPAIR ENDONUCLEASE XPF"/>
    <property type="match status" value="1"/>
</dbReference>
<evidence type="ECO:0000256" key="13">
    <source>
        <dbReference type="ARBA" id="ARBA00022990"/>
    </source>
</evidence>
<comment type="subunit">
    <text evidence="18">Heterodimer composed of ERCC1 and ERCC4/XPF. Interacts with SLX4/BTBD12; this interaction is direct and links the ERCC1-ERCC4/XPF complex to SLX4, which may coordinate the action of the structure-specific endonuclease during DNA repair.</text>
</comment>
<dbReference type="GO" id="GO:0000724">
    <property type="term" value="P:double-strand break repair via homologous recombination"/>
    <property type="evidence" value="ECO:0007669"/>
    <property type="project" value="TreeGrafter"/>
</dbReference>
<evidence type="ECO:0000256" key="3">
    <source>
        <dbReference type="ARBA" id="ARBA00004286"/>
    </source>
</evidence>
<feature type="domain" description="ERCC4" evidence="22">
    <location>
        <begin position="609"/>
        <end position="689"/>
    </location>
</feature>
<evidence type="ECO:0000259" key="22">
    <source>
        <dbReference type="SMART" id="SM00891"/>
    </source>
</evidence>
<dbReference type="AlphaFoldDB" id="A0A093FZ60"/>
<keyword evidence="7" id="KW-0540">Nuclease</keyword>
<dbReference type="GO" id="GO:0000110">
    <property type="term" value="C:nucleotide-excision repair factor 1 complex"/>
    <property type="evidence" value="ECO:0007669"/>
    <property type="project" value="TreeGrafter"/>
</dbReference>
<feature type="non-terminal residue" evidence="23">
    <location>
        <position position="842"/>
    </location>
</feature>
<evidence type="ECO:0000256" key="4">
    <source>
        <dbReference type="ARBA" id="ARBA00010015"/>
    </source>
</evidence>
<evidence type="ECO:0000313" key="23">
    <source>
        <dbReference type="EMBL" id="KFV59639.1"/>
    </source>
</evidence>
<protein>
    <recommendedName>
        <fullName evidence="19">DNA repair endonuclease XPF</fullName>
    </recommendedName>
    <alternativeName>
        <fullName evidence="20">DNA excision repair protein ERCC-4</fullName>
    </alternativeName>
</protein>
<evidence type="ECO:0000256" key="18">
    <source>
        <dbReference type="ARBA" id="ARBA00064560"/>
    </source>
</evidence>
<dbReference type="InterPro" id="IPR006166">
    <property type="entry name" value="ERCC4_domain"/>
</dbReference>
<dbReference type="GO" id="GO:0003684">
    <property type="term" value="F:damaged DNA binding"/>
    <property type="evidence" value="ECO:0007669"/>
    <property type="project" value="TreeGrafter"/>
</dbReference>
<comment type="cofactor">
    <cofactor evidence="1">
        <name>Mg(2+)</name>
        <dbReference type="ChEBI" id="CHEBI:18420"/>
    </cofactor>
</comment>
<dbReference type="GO" id="GO:0009411">
    <property type="term" value="P:response to UV"/>
    <property type="evidence" value="ECO:0007669"/>
    <property type="project" value="UniProtKB-ARBA"/>
</dbReference>
<keyword evidence="10" id="KW-0227">DNA damage</keyword>
<evidence type="ECO:0000256" key="21">
    <source>
        <dbReference type="SAM" id="MobiDB-lite"/>
    </source>
</evidence>
<comment type="subcellular location">
    <subcellularLocation>
        <location evidence="3">Chromosome</location>
    </subcellularLocation>
    <subcellularLocation>
        <location evidence="2">Nucleus</location>
    </subcellularLocation>
</comment>
<keyword evidence="13" id="KW-0007">Acetylation</keyword>
<evidence type="ECO:0000256" key="8">
    <source>
        <dbReference type="ARBA" id="ARBA00022737"/>
    </source>
</evidence>
<dbReference type="CDD" id="cd20078">
    <property type="entry name" value="XPF_nuclease_XPF_euk"/>
    <property type="match status" value="1"/>
</dbReference>
<keyword evidence="6" id="KW-0597">Phosphoprotein</keyword>
<evidence type="ECO:0000256" key="6">
    <source>
        <dbReference type="ARBA" id="ARBA00022553"/>
    </source>
</evidence>
<comment type="function">
    <text evidence="17">Catalytic component of a structure-specific DNA repair endonuclease responsible for the 5-prime incision during DNA repair, and which is essential for nucleotide excision repair (NER) and interstrand cross-link (ICL) repair.</text>
</comment>
<dbReference type="GO" id="GO:0005694">
    <property type="term" value="C:chromosome"/>
    <property type="evidence" value="ECO:0007669"/>
    <property type="project" value="UniProtKB-SubCell"/>
</dbReference>
<dbReference type="InterPro" id="IPR006167">
    <property type="entry name" value="XPF"/>
</dbReference>
<dbReference type="Pfam" id="PF02732">
    <property type="entry name" value="ERCC4"/>
    <property type="match status" value="1"/>
</dbReference>
<evidence type="ECO:0000256" key="11">
    <source>
        <dbReference type="ARBA" id="ARBA00022801"/>
    </source>
</evidence>
<evidence type="ECO:0000256" key="14">
    <source>
        <dbReference type="ARBA" id="ARBA00023125"/>
    </source>
</evidence>
<evidence type="ECO:0000256" key="15">
    <source>
        <dbReference type="ARBA" id="ARBA00023204"/>
    </source>
</evidence>
<reference evidence="23 24" key="1">
    <citation type="submission" date="2014-04" db="EMBL/GenBank/DDBJ databases">
        <title>Genome evolution of avian class.</title>
        <authorList>
            <person name="Zhang G."/>
            <person name="Li C."/>
        </authorList>
    </citation>
    <scope>NUCLEOTIDE SEQUENCE [LARGE SCALE GENOMIC DNA]</scope>
    <source>
        <strain evidence="23">BGI_N341</strain>
    </source>
</reference>
<evidence type="ECO:0000313" key="24">
    <source>
        <dbReference type="Proteomes" id="UP000054190"/>
    </source>
</evidence>
<dbReference type="InterPro" id="IPR011335">
    <property type="entry name" value="Restrct_endonuc-II-like"/>
</dbReference>
<keyword evidence="9 23" id="KW-0255">Endonuclease</keyword>
<evidence type="ECO:0000256" key="20">
    <source>
        <dbReference type="ARBA" id="ARBA00078823"/>
    </source>
</evidence>
<comment type="similarity">
    <text evidence="4">Belongs to the XPF family.</text>
</comment>
<name>A0A093FZ60_TYTAL</name>
<dbReference type="Gene3D" id="1.10.150.20">
    <property type="entry name" value="5' to 3' exonuclease, C-terminal subdomain"/>
    <property type="match status" value="1"/>
</dbReference>
<sequence length="842" mass="96103">EYFIDQLRSDGVVHLPRRVTNEITNNTRYEFYTQGGVIFATSRILVVDFLTDRIPANLITGILVYKAHRIIESCQEAFILRLYRQKNKQGFIKAFTDNAVAFNTGFCHVMKNLFVRKLYLWPRFHVAVNSSLEKHKPEVVELYVSMTPAMLAIQTSILDILNACLRELKRYNPALEVEDLSLENAIAKPFDKTIRHYLDPLWHQLGAKTKSLVQDLKILRTLLLYLTQYDCVTFLHLLESLKASEKAFGENSGWLFLDSSTSMFVNARARVYRIADEKLNQKGKVSEKSDGKKENELKRELVLESNPKWEALREVLKEIENENRNSEDLGGPGQVLICASDDRACAQLREYIIAGAEAFLTRLYNKTFGKDEKAGEMWIKDRKTVTSKGKARPDTGPQAKKAKLTVSSKQNKHKKQQDRTIIQMIGKTEEEKREELEVEDNKELSSSQESGIEETIPEDFHVNLPSDCYYGIFKNPLTIIHPLQGCSDPYALTRVLHEVEPRYVVLYDAELTFVRQLEIYKASRPGKPLRVYFLMYGSSTEEQRYLTALRKEKEAFGKLIQERASMAIPEEREGRDETNLDLLRDAKPASVSTDTRKAGGQEQKSVQQTVIVDMREFRSELPSLIHRRGIDIEPVTLEVGDYILTPDICVERKSISDLIGSLNNGRLYTQCISMSRYYKRPILLIEFDPNKPFSLIPQGSLHQEISSNDVTSKLTLLTLHFPKLRILWCPSPHATAELFEELKQNHPQPDAETAMAVTADSEILPESDKYNPGPQDFLLKMPGINAKNCRALMNHVKSIAELVTLSKEELCRILGNAANATQLFDFIHLTYGEAISKGKSKR</sequence>
<keyword evidence="14" id="KW-0238">DNA-binding</keyword>
<dbReference type="InterPro" id="IPR047520">
    <property type="entry name" value="XPF_nuclease"/>
</dbReference>
<organism evidence="23 24">
    <name type="scientific">Tyto alba</name>
    <name type="common">Barn owl</name>
    <dbReference type="NCBI Taxonomy" id="56313"/>
    <lineage>
        <taxon>Eukaryota</taxon>
        <taxon>Metazoa</taxon>
        <taxon>Chordata</taxon>
        <taxon>Craniata</taxon>
        <taxon>Vertebrata</taxon>
        <taxon>Euteleostomi</taxon>
        <taxon>Archelosauria</taxon>
        <taxon>Archosauria</taxon>
        <taxon>Dinosauria</taxon>
        <taxon>Saurischia</taxon>
        <taxon>Theropoda</taxon>
        <taxon>Coelurosauria</taxon>
        <taxon>Aves</taxon>
        <taxon>Neognathae</taxon>
        <taxon>Neoaves</taxon>
        <taxon>Telluraves</taxon>
        <taxon>Strigiformes</taxon>
        <taxon>Tytonidae</taxon>
        <taxon>Tyto</taxon>
    </lineage>
</organism>
<evidence type="ECO:0000256" key="2">
    <source>
        <dbReference type="ARBA" id="ARBA00004123"/>
    </source>
</evidence>
<keyword evidence="16" id="KW-0539">Nucleus</keyword>
<keyword evidence="11" id="KW-0378">Hydrolase</keyword>
<feature type="non-terminal residue" evidence="23">
    <location>
        <position position="1"/>
    </location>
</feature>
<evidence type="ECO:0000256" key="7">
    <source>
        <dbReference type="ARBA" id="ARBA00022722"/>
    </source>
</evidence>
<dbReference type="FunFam" id="3.40.50.10130:FF:000002">
    <property type="entry name" value="DNA repair endonuclease XPF"/>
    <property type="match status" value="1"/>
</dbReference>
<evidence type="ECO:0000256" key="10">
    <source>
        <dbReference type="ARBA" id="ARBA00022763"/>
    </source>
</evidence>
<dbReference type="FunFam" id="1.10.150.20:FF:000040">
    <property type="entry name" value="DNA repair endonuclease XPF isoform X2"/>
    <property type="match status" value="1"/>
</dbReference>
<dbReference type="SMART" id="SM00891">
    <property type="entry name" value="ERCC4"/>
    <property type="match status" value="1"/>
</dbReference>
<dbReference type="NCBIfam" id="TIGR00596">
    <property type="entry name" value="rad1"/>
    <property type="match status" value="1"/>
</dbReference>
<keyword evidence="5" id="KW-0158">Chromosome</keyword>